<gene>
    <name evidence="5" type="ORF">L1049_013062</name>
</gene>
<organism evidence="5 6">
    <name type="scientific">Liquidambar formosana</name>
    <name type="common">Formosan gum</name>
    <dbReference type="NCBI Taxonomy" id="63359"/>
    <lineage>
        <taxon>Eukaryota</taxon>
        <taxon>Viridiplantae</taxon>
        <taxon>Streptophyta</taxon>
        <taxon>Embryophyta</taxon>
        <taxon>Tracheophyta</taxon>
        <taxon>Spermatophyta</taxon>
        <taxon>Magnoliopsida</taxon>
        <taxon>eudicotyledons</taxon>
        <taxon>Gunneridae</taxon>
        <taxon>Pentapetalae</taxon>
        <taxon>Saxifragales</taxon>
        <taxon>Altingiaceae</taxon>
        <taxon>Liquidambar</taxon>
    </lineage>
</organism>
<name>A0AAP0WXD7_LIQFO</name>
<proteinExistence type="predicted"/>
<dbReference type="GO" id="GO:0016301">
    <property type="term" value="F:kinase activity"/>
    <property type="evidence" value="ECO:0007669"/>
    <property type="project" value="UniProtKB-KW"/>
</dbReference>
<keyword evidence="2" id="KW-0418">Kinase</keyword>
<dbReference type="SUPFAM" id="SSF53613">
    <property type="entry name" value="Ribokinase-like"/>
    <property type="match status" value="1"/>
</dbReference>
<dbReference type="SUPFAM" id="SSF160443">
    <property type="entry name" value="SMR domain-like"/>
    <property type="match status" value="1"/>
</dbReference>
<dbReference type="PROSITE" id="PS50828">
    <property type="entry name" value="SMR"/>
    <property type="match status" value="1"/>
</dbReference>
<evidence type="ECO:0000259" key="4">
    <source>
        <dbReference type="PROSITE" id="PS50828"/>
    </source>
</evidence>
<evidence type="ECO:0000256" key="3">
    <source>
        <dbReference type="SAM" id="MobiDB-lite"/>
    </source>
</evidence>
<feature type="region of interest" description="Disordered" evidence="3">
    <location>
        <begin position="777"/>
        <end position="798"/>
    </location>
</feature>
<dbReference type="Pfam" id="PF00294">
    <property type="entry name" value="PfkB"/>
    <property type="match status" value="1"/>
</dbReference>
<feature type="region of interest" description="Disordered" evidence="3">
    <location>
        <begin position="444"/>
        <end position="473"/>
    </location>
</feature>
<feature type="compositionally biased region" description="Low complexity" evidence="3">
    <location>
        <begin position="522"/>
        <end position="550"/>
    </location>
</feature>
<dbReference type="Pfam" id="PF08590">
    <property type="entry name" value="DUF1771"/>
    <property type="match status" value="1"/>
</dbReference>
<dbReference type="Gene3D" id="3.40.1190.20">
    <property type="match status" value="1"/>
</dbReference>
<sequence length="958" mass="105736">MVRDQTHPDPVTRRGLIIGNYCHDVLIRDGVVVAETLGGAASFISAVQDGLDIQCDYVSKVGPDFSYLPNLKRHPIVLPSSSTTLFHAEFDSERGGDGHQDRVLKRVRACEAIFPSDLPELHYDFGMAVGVGGEILPETLERMVDICKVVFVDIQALIREFDSVDGTVKLVGLKESGFLPLLPRIKFLKASADEAPYVDVEEARKWCCVVVTNGKDGCKVFWEDGELQIAPFSAVQVDPTGAGDSFLGGFVAGLVQGLSVPDAALLGNFFGSLTVGQIGIPKLDSWLLQRVKDEVQRRKVQCIGCFERRDDFTIMKPEGHEQFHASLCAAKLYSTQPFQECQSDLHNSSTAVEQGIHPQYTGQQKLLLNHVYDEPIQSVEGERLDHDQVMVLEQTMVTRLDKIYSEYLFVFSSVKTLSNWDGQPTSSCDLLVYLYQRLGMKHAKKKKKRSQAPKRDDKNVAGKQEVEEEGDEERRALNALVEAFATSVSVEEAASAYREANGDTNKAAEILGRLLGTSDDPSSSSRSASASASTSTSTSGSSWLGSSSSSSEGFVEANMVENGKVFRGSKAKRVVAATGTVSTVLGKDYVMSSPRTKSMKSKGFSSGNLNKEEVEQFLCSMLGDGCELSMAVVRDVLCNCGYDIEKALDALLDLSASSYEQSRNVGFWDYSANSDEDTTFLAEHSGNIGHPIQLLITSESELLDNVWSMGCGLRNYSEVLASSEAHTPTSPRSNESDLPQKVLESLFNVPKSSEHEPSTMNWRNVVKKIESLGQRFDSCPSGTSGSYETQQNNHGKGDEYQAFRKASKEHWDSMRSYYHRAATAYSKGERQHATYLSEQGKLHTKMAREADEKASQEIFKARSENVITIDLHGQHVKQAIRLLKLHLLFGTYVSSIQYLRVITGCGSHGLGKSKLKESVIQLVEKEGIKWSEENRGMVLIRLHGQREFSFLDCDSETE</sequence>
<feature type="compositionally biased region" description="Polar residues" evidence="3">
    <location>
        <begin position="780"/>
        <end position="794"/>
    </location>
</feature>
<dbReference type="InterPro" id="IPR002625">
    <property type="entry name" value="Smr_dom"/>
</dbReference>
<dbReference type="InterPro" id="IPR011611">
    <property type="entry name" value="PfkB_dom"/>
</dbReference>
<reference evidence="5 6" key="1">
    <citation type="journal article" date="2024" name="Plant J.">
        <title>Genome sequences and population genomics reveal climatic adaptation and genomic divergence between two closely related sweetgum species.</title>
        <authorList>
            <person name="Xu W.Q."/>
            <person name="Ren C.Q."/>
            <person name="Zhang X.Y."/>
            <person name="Comes H.P."/>
            <person name="Liu X.H."/>
            <person name="Li Y.G."/>
            <person name="Kettle C.J."/>
            <person name="Jalonen R."/>
            <person name="Gaisberger H."/>
            <person name="Ma Y.Z."/>
            <person name="Qiu Y.X."/>
        </authorList>
    </citation>
    <scope>NUCLEOTIDE SEQUENCE [LARGE SCALE GENOMIC DNA]</scope>
    <source>
        <strain evidence="5">Hangzhou</strain>
    </source>
</reference>
<evidence type="ECO:0000256" key="1">
    <source>
        <dbReference type="ARBA" id="ARBA00022679"/>
    </source>
</evidence>
<dbReference type="PROSITE" id="PS00584">
    <property type="entry name" value="PFKB_KINASES_2"/>
    <property type="match status" value="1"/>
</dbReference>
<protein>
    <recommendedName>
        <fullName evidence="4">Smr domain-containing protein</fullName>
    </recommendedName>
</protein>
<dbReference type="PANTHER" id="PTHR47676:SF1">
    <property type="entry name" value="SMR DOMAIN-CONTAINING PROTEIN"/>
    <property type="match status" value="1"/>
</dbReference>
<evidence type="ECO:0000313" key="5">
    <source>
        <dbReference type="EMBL" id="KAK9279383.1"/>
    </source>
</evidence>
<accession>A0AAP0WXD7</accession>
<evidence type="ECO:0000313" key="6">
    <source>
        <dbReference type="Proteomes" id="UP001415857"/>
    </source>
</evidence>
<comment type="caution">
    <text evidence="5">The sequence shown here is derived from an EMBL/GenBank/DDBJ whole genome shotgun (WGS) entry which is preliminary data.</text>
</comment>
<dbReference type="Pfam" id="PF24767">
    <property type="entry name" value="UBA_At5g58720"/>
    <property type="match status" value="1"/>
</dbReference>
<dbReference type="InterPro" id="IPR013899">
    <property type="entry name" value="DUF1771"/>
</dbReference>
<dbReference type="SMART" id="SM01162">
    <property type="entry name" value="DUF1771"/>
    <property type="match status" value="1"/>
</dbReference>
<feature type="domain" description="Smr" evidence="4">
    <location>
        <begin position="869"/>
        <end position="944"/>
    </location>
</feature>
<keyword evidence="6" id="KW-1185">Reference proteome</keyword>
<dbReference type="Proteomes" id="UP001415857">
    <property type="component" value="Unassembled WGS sequence"/>
</dbReference>
<dbReference type="EMBL" id="JBBPBK010000008">
    <property type="protein sequence ID" value="KAK9279383.1"/>
    <property type="molecule type" value="Genomic_DNA"/>
</dbReference>
<feature type="region of interest" description="Disordered" evidence="3">
    <location>
        <begin position="515"/>
        <end position="550"/>
    </location>
</feature>
<dbReference type="InterPro" id="IPR036063">
    <property type="entry name" value="Smr_dom_sf"/>
</dbReference>
<keyword evidence="1" id="KW-0808">Transferase</keyword>
<dbReference type="InterPro" id="IPR056254">
    <property type="entry name" value="At5g58720/SDE5-like_UBA-like"/>
</dbReference>
<evidence type="ECO:0000256" key="2">
    <source>
        <dbReference type="ARBA" id="ARBA00022777"/>
    </source>
</evidence>
<dbReference type="InterPro" id="IPR002173">
    <property type="entry name" value="Carboh/pur_kinase_PfkB_CS"/>
</dbReference>
<dbReference type="PANTHER" id="PTHR47676">
    <property type="entry name" value="OS01G0225100 PROTEIN"/>
    <property type="match status" value="1"/>
</dbReference>
<dbReference type="InterPro" id="IPR029056">
    <property type="entry name" value="Ribokinase-like"/>
</dbReference>
<dbReference type="InterPro" id="IPR055319">
    <property type="entry name" value="At5g58720-like"/>
</dbReference>
<dbReference type="AlphaFoldDB" id="A0AAP0WXD7"/>
<dbReference type="Gene3D" id="3.30.1370.110">
    <property type="match status" value="1"/>
</dbReference>
<dbReference type="SMART" id="SM00463">
    <property type="entry name" value="SMR"/>
    <property type="match status" value="1"/>
</dbReference>